<dbReference type="EnsemblBacteria" id="BAC90408">
    <property type="protein sequence ID" value="BAC90408"/>
    <property type="gene ID" value="BAC90408"/>
</dbReference>
<dbReference type="InterPro" id="IPR002213">
    <property type="entry name" value="UDP_glucos_trans"/>
</dbReference>
<dbReference type="InterPro" id="IPR010610">
    <property type="entry name" value="EryCIII-like_C"/>
</dbReference>
<keyword evidence="4" id="KW-1185">Reference proteome</keyword>
<dbReference type="SUPFAM" id="SSF53756">
    <property type="entry name" value="UDP-Glycosyltransferase/glycogen phosphorylase"/>
    <property type="match status" value="1"/>
</dbReference>
<dbReference type="InterPro" id="IPR050426">
    <property type="entry name" value="Glycosyltransferase_28"/>
</dbReference>
<dbReference type="Pfam" id="PF06722">
    <property type="entry name" value="EryCIII-like_C"/>
    <property type="match status" value="1"/>
</dbReference>
<dbReference type="Gene3D" id="3.40.50.2000">
    <property type="entry name" value="Glycogen Phosphorylase B"/>
    <property type="match status" value="2"/>
</dbReference>
<reference evidence="3 4" key="1">
    <citation type="journal article" date="2003" name="DNA Res.">
        <title>Complete genome structure of Gloeobacter violaceus PCC 7421, a cyanobacterium that lacks thylakoids.</title>
        <authorList>
            <person name="Nakamura Y."/>
            <person name="Kaneko T."/>
            <person name="Sato S."/>
            <person name="Mimuro M."/>
            <person name="Miyashita H."/>
            <person name="Tsuchiya T."/>
            <person name="Sasamoto S."/>
            <person name="Watanabe A."/>
            <person name="Kawashima K."/>
            <person name="Kishida Y."/>
            <person name="Kiyokawa C."/>
            <person name="Kohara M."/>
            <person name="Matsumoto M."/>
            <person name="Matsuno A."/>
            <person name="Nakazaki N."/>
            <person name="Shimpo S."/>
            <person name="Takeuchi C."/>
            <person name="Yamada M."/>
            <person name="Tabata S."/>
        </authorList>
    </citation>
    <scope>NUCLEOTIDE SEQUENCE [LARGE SCALE GENOMIC DNA]</scope>
    <source>
        <strain evidence="4">ATCC 29082 / PCC 7421</strain>
    </source>
</reference>
<evidence type="ECO:0000259" key="1">
    <source>
        <dbReference type="Pfam" id="PF03033"/>
    </source>
</evidence>
<dbReference type="PhylomeDB" id="Q7NHR8"/>
<dbReference type="PANTHER" id="PTHR48050">
    <property type="entry name" value="STEROL 3-BETA-GLUCOSYLTRANSFERASE"/>
    <property type="match status" value="1"/>
</dbReference>
<name>Q7NHR8_GLOVI</name>
<dbReference type="OrthoDB" id="9805366at2"/>
<dbReference type="Pfam" id="PF03033">
    <property type="entry name" value="Glyco_transf_28"/>
    <property type="match status" value="1"/>
</dbReference>
<accession>Q7NHR8</accession>
<dbReference type="HOGENOM" id="CLU_000537_8_0_3"/>
<protein>
    <submittedName>
        <fullName evidence="3">Glr2467 protein</fullName>
    </submittedName>
</protein>
<dbReference type="InterPro" id="IPR004276">
    <property type="entry name" value="GlycoTrans_28_N"/>
</dbReference>
<dbReference type="STRING" id="251221.gene:10759966"/>
<organism evidence="3 4">
    <name type="scientific">Gloeobacter violaceus (strain ATCC 29082 / PCC 7421)</name>
    <dbReference type="NCBI Taxonomy" id="251221"/>
    <lineage>
        <taxon>Bacteria</taxon>
        <taxon>Bacillati</taxon>
        <taxon>Cyanobacteriota</taxon>
        <taxon>Cyanophyceae</taxon>
        <taxon>Gloeobacterales</taxon>
        <taxon>Gloeobacteraceae</taxon>
        <taxon>Gloeobacter</taxon>
    </lineage>
</organism>
<dbReference type="InParanoid" id="Q7NHR8"/>
<dbReference type="CDD" id="cd03784">
    <property type="entry name" value="GT1_Gtf-like"/>
    <property type="match status" value="1"/>
</dbReference>
<feature type="domain" description="Erythromycin biosynthesis protein CIII-like C-terminal" evidence="2">
    <location>
        <begin position="294"/>
        <end position="389"/>
    </location>
</feature>
<dbReference type="GO" id="GO:0033072">
    <property type="term" value="P:vancomycin biosynthetic process"/>
    <property type="evidence" value="ECO:0007669"/>
    <property type="project" value="UniProtKB-ARBA"/>
</dbReference>
<dbReference type="GO" id="GO:0005975">
    <property type="term" value="P:carbohydrate metabolic process"/>
    <property type="evidence" value="ECO:0007669"/>
    <property type="project" value="InterPro"/>
</dbReference>
<dbReference type="Proteomes" id="UP000000557">
    <property type="component" value="Chromosome"/>
</dbReference>
<dbReference type="RefSeq" id="WP_011142462.1">
    <property type="nucleotide sequence ID" value="NC_005125.1"/>
</dbReference>
<dbReference type="PANTHER" id="PTHR48050:SF13">
    <property type="entry name" value="STEROL 3-BETA-GLUCOSYLTRANSFERASE UGT80A2"/>
    <property type="match status" value="1"/>
</dbReference>
<evidence type="ECO:0000259" key="2">
    <source>
        <dbReference type="Pfam" id="PF06722"/>
    </source>
</evidence>
<reference evidence="3 4" key="2">
    <citation type="journal article" date="2003" name="DNA Res.">
        <title>Complete genome structure of Gloeobacter violaceus PCC 7421, a cyanobacterium that lacks thylakoids (supplement).</title>
        <authorList>
            <person name="Nakamura Y."/>
            <person name="Kaneko T."/>
            <person name="Sato S."/>
            <person name="Mimuro M."/>
            <person name="Miyashita H."/>
            <person name="Tsuchiya T."/>
            <person name="Sasamoto S."/>
            <person name="Watanabe A."/>
            <person name="Kawashima K."/>
            <person name="Kishida Y."/>
            <person name="Kiyokawa C."/>
            <person name="Kohara M."/>
            <person name="Matsumoto M."/>
            <person name="Matsuno A."/>
            <person name="Nakazaki N."/>
            <person name="Shimpo S."/>
            <person name="Takeuchi C."/>
            <person name="Yamada M."/>
            <person name="Tabata S."/>
        </authorList>
    </citation>
    <scope>NUCLEOTIDE SEQUENCE [LARGE SCALE GENOMIC DNA]</scope>
    <source>
        <strain evidence="4">ATCC 29082 / PCC 7421</strain>
    </source>
</reference>
<dbReference type="AlphaFoldDB" id="Q7NHR8"/>
<sequence>MRIAVLCNDTRGGIQPYVALGVGLQRAGHEVRAVAPADFAPMFAEAGLPLAPLSGSTEAALRSATGVAARGTIASMRFAARELTAHIQIWTRETLAACKDVDVLTGGVGGMVIGLSVAEKLARPFIEAHLQPVGAPTDAYPGILLPGVSRRLGSFGLYLSHYLSEMALWMPFQAAMASARQRVLRLSGRPLAANNYPVLYGFSRYVLQVPVQSDRPRHVTGYWVLPAPPTWKPSPALEVFLTRDGPVVSIGFGSMANDDPAAVTALVLGAVRKAGVRAVLLCGWGGLASLGCADDVFFADALPNDWLFPRVTAVVHHGGAGTTGAALRAGVPALVVPFTMDQPFWGARVAALGAGPTPIARARLTQERLADSIRQTVADERMRARAALLGVQIREENGVAEAGRSPEPRKEVATSKIGLPFWPDCSCHSRSQAFTRPNSGNTSTSNTCRHASLKAAFASAY</sequence>
<dbReference type="GO" id="GO:0008194">
    <property type="term" value="F:UDP-glycosyltransferase activity"/>
    <property type="evidence" value="ECO:0007669"/>
    <property type="project" value="InterPro"/>
</dbReference>
<dbReference type="FunFam" id="3.40.50.2000:FF:000009">
    <property type="entry name" value="Sterol 3-beta-glucosyltransferase UGT80A2"/>
    <property type="match status" value="1"/>
</dbReference>
<evidence type="ECO:0000313" key="4">
    <source>
        <dbReference type="Proteomes" id="UP000000557"/>
    </source>
</evidence>
<dbReference type="CAZy" id="GT1">
    <property type="family name" value="Glycosyltransferase Family 1"/>
</dbReference>
<gene>
    <name evidence="3" type="ordered locus">glr2467</name>
</gene>
<dbReference type="EMBL" id="BA000045">
    <property type="protein sequence ID" value="BAC90408.1"/>
    <property type="molecule type" value="Genomic_DNA"/>
</dbReference>
<dbReference type="eggNOG" id="COG1819">
    <property type="taxonomic scope" value="Bacteria"/>
</dbReference>
<evidence type="ECO:0000313" key="3">
    <source>
        <dbReference type="EMBL" id="BAC90408.1"/>
    </source>
</evidence>
<dbReference type="KEGG" id="gvi:glr2467"/>
<dbReference type="GO" id="GO:0016758">
    <property type="term" value="F:hexosyltransferase activity"/>
    <property type="evidence" value="ECO:0007669"/>
    <property type="project" value="InterPro"/>
</dbReference>
<proteinExistence type="predicted"/>
<feature type="domain" description="Glycosyltransferase family 28 N-terminal" evidence="1">
    <location>
        <begin position="10"/>
        <end position="130"/>
    </location>
</feature>
<dbReference type="FunCoup" id="Q7NHR8">
    <property type="interactions" value="54"/>
</dbReference>